<dbReference type="Gene3D" id="3.20.20.240">
    <property type="entry name" value="Methylmalonyl-CoA mutase"/>
    <property type="match status" value="1"/>
</dbReference>
<evidence type="ECO:0000313" key="4">
    <source>
        <dbReference type="Proteomes" id="UP001157733"/>
    </source>
</evidence>
<dbReference type="NCBIfam" id="TIGR00641">
    <property type="entry name" value="acid_CoA_mut_N"/>
    <property type="match status" value="1"/>
</dbReference>
<name>A0ABM9HG83_9BACT</name>
<evidence type="ECO:0000313" key="3">
    <source>
        <dbReference type="EMBL" id="CAI2719331.1"/>
    </source>
</evidence>
<dbReference type="EC" id="5.4.99.2" evidence="3"/>
<dbReference type="Pfam" id="PF01642">
    <property type="entry name" value="MM_CoA_mutase"/>
    <property type="match status" value="1"/>
</dbReference>
<accession>A0ABM9HG83</accession>
<evidence type="ECO:0000259" key="2">
    <source>
        <dbReference type="Pfam" id="PF01642"/>
    </source>
</evidence>
<organism evidence="3 4">
    <name type="scientific">Nitrospina watsonii</name>
    <dbReference type="NCBI Taxonomy" id="1323948"/>
    <lineage>
        <taxon>Bacteria</taxon>
        <taxon>Pseudomonadati</taxon>
        <taxon>Nitrospinota/Tectimicrobiota group</taxon>
        <taxon>Nitrospinota</taxon>
        <taxon>Nitrospinia</taxon>
        <taxon>Nitrospinales</taxon>
        <taxon>Nitrospinaceae</taxon>
        <taxon>Nitrospina</taxon>
    </lineage>
</organism>
<dbReference type="InterPro" id="IPR006098">
    <property type="entry name" value="MMCoA_mutase_a_cat"/>
</dbReference>
<dbReference type="Proteomes" id="UP001157733">
    <property type="component" value="Chromosome"/>
</dbReference>
<proteinExistence type="predicted"/>
<evidence type="ECO:0000256" key="1">
    <source>
        <dbReference type="ARBA" id="ARBA00023235"/>
    </source>
</evidence>
<dbReference type="EMBL" id="OX336137">
    <property type="protein sequence ID" value="CAI2719331.1"/>
    <property type="molecule type" value="Genomic_DNA"/>
</dbReference>
<reference evidence="3 4" key="1">
    <citation type="submission" date="2022-09" db="EMBL/GenBank/DDBJ databases">
        <authorList>
            <person name="Kop L."/>
        </authorList>
    </citation>
    <scope>NUCLEOTIDE SEQUENCE [LARGE SCALE GENOMIC DNA]</scope>
    <source>
        <strain evidence="3 4">347</strain>
    </source>
</reference>
<dbReference type="InterPro" id="IPR016176">
    <property type="entry name" value="Cbl-dep_enz_cat"/>
</dbReference>
<dbReference type="RefSeq" id="WP_282012168.1">
    <property type="nucleotide sequence ID" value="NZ_OX336137.1"/>
</dbReference>
<dbReference type="SUPFAM" id="SSF51703">
    <property type="entry name" value="Cobalamin (vitamin B12)-dependent enzymes"/>
    <property type="match status" value="1"/>
</dbReference>
<dbReference type="InterPro" id="IPR006099">
    <property type="entry name" value="MeMalonylCoA_mutase_a/b_cat"/>
</dbReference>
<keyword evidence="4" id="KW-1185">Reference proteome</keyword>
<feature type="domain" description="Methylmalonyl-CoA mutase alpha/beta chain catalytic" evidence="2">
    <location>
        <begin position="66"/>
        <end position="577"/>
    </location>
</feature>
<keyword evidence="1 3" id="KW-0413">Isomerase</keyword>
<sequence length="583" mass="65926">MTASLLVRIVKANEAYQESIEGSVLRAKSDSAYQQELLKLWKDKVERLREHTLPSGTTIPLIALPQIDHPAQIARYQGEWGFPGEFPYGVSIYPQAFLIVEGQRGHEEPTRLFAGLGSPEMTNERFHYIVQSQQSKRLSTAFDTNTLLGRSADDPDYFFDIGEGGVSVSTYEDVKTLYQGFLKDDVSISMTINGPSLWMTAARLQAAEEAGQNLKSVRGTSQTDPCKEDDAQNELLFPLDKSIRLAMDMFEWCLRNAPAYYPINVSGYHIEQKGATPIQQAAFTLANGFLYVEEALQRGLDINVVGRRLPFFFTSGLDFEYIALLSAARRCWAVAMKDVYGAEDPSAQKLKAHIQTSGRSLHEREYLNNITRTALELFYALLNYPQALHSNSYDEPFTIPTEQSVRIASDAQAILLEEMGGFRDMMGFLSDSSGRFQAYRKVLDGILDYFRRIDDLGGVMQAKAEGFFRDEIAQSSARYEEQVESGRRPIVAVNCYQRPEGEKPHVERTEISTALKRERAQAVKRFKEQRDPRRVRDHLCQLKATAEAGGNVFAVTLGMVKEITLDEWTRALQEVYGLYRRKL</sequence>
<dbReference type="PANTHER" id="PTHR48101:SF1">
    <property type="entry name" value="METHYLMALONYL-COA MUTASE, LARGE SUBUNIT"/>
    <property type="match status" value="1"/>
</dbReference>
<dbReference type="GO" id="GO:0004494">
    <property type="term" value="F:methylmalonyl-CoA mutase activity"/>
    <property type="evidence" value="ECO:0007669"/>
    <property type="project" value="UniProtKB-EC"/>
</dbReference>
<protein>
    <submittedName>
        <fullName evidence="3">Methylmalonyl-CoA mutase, large subunit</fullName>
        <ecNumber evidence="3">5.4.99.2</ecNumber>
    </submittedName>
</protein>
<gene>
    <name evidence="3" type="ORF">NSPWAT_2475</name>
</gene>
<dbReference type="PANTHER" id="PTHR48101">
    <property type="entry name" value="METHYLMALONYL-COA MUTASE, MITOCHONDRIAL-RELATED"/>
    <property type="match status" value="1"/>
</dbReference>